<dbReference type="HOGENOM" id="CLU_120735_0_1_4"/>
<dbReference type="InterPro" id="IPR011051">
    <property type="entry name" value="RmlC_Cupin_sf"/>
</dbReference>
<name>Q2KX10_BORA1</name>
<dbReference type="Pfam" id="PF07883">
    <property type="entry name" value="Cupin_2"/>
    <property type="match status" value="1"/>
</dbReference>
<dbReference type="AlphaFoldDB" id="Q2KX10"/>
<evidence type="ECO:0000313" key="3">
    <source>
        <dbReference type="Proteomes" id="UP000001977"/>
    </source>
</evidence>
<dbReference type="KEGG" id="bav:BAV0730"/>
<protein>
    <recommendedName>
        <fullName evidence="1">Cupin type-2 domain-containing protein</fullName>
    </recommendedName>
</protein>
<reference evidence="2 3" key="1">
    <citation type="journal article" date="2006" name="J. Bacteriol.">
        <title>Comparison of the genome sequence of the poultry pathogen Bordetella avium with those of B. bronchiseptica, B. pertussis, and B. parapertussis reveals extensive diversity in surface structures associated with host interaction.</title>
        <authorList>
            <person name="Sebaihia M."/>
            <person name="Preston A."/>
            <person name="Maskell D.J."/>
            <person name="Kuzmiak H."/>
            <person name="Connell T.D."/>
            <person name="King N.D."/>
            <person name="Orndorff P.E."/>
            <person name="Miyamoto D.M."/>
            <person name="Thomson N.R."/>
            <person name="Harris D."/>
            <person name="Goble A."/>
            <person name="Lord A."/>
            <person name="Murphy L."/>
            <person name="Quail M.A."/>
            <person name="Rutter S."/>
            <person name="Squares R."/>
            <person name="Squares S."/>
            <person name="Woodward J."/>
            <person name="Parkhill J."/>
            <person name="Temple L.M."/>
        </authorList>
    </citation>
    <scope>NUCLEOTIDE SEQUENCE [LARGE SCALE GENOMIC DNA]</scope>
    <source>
        <strain evidence="2 3">197N</strain>
    </source>
</reference>
<proteinExistence type="predicted"/>
<dbReference type="CDD" id="cd07009">
    <property type="entry name" value="cupin_BLL0285-like"/>
    <property type="match status" value="1"/>
</dbReference>
<evidence type="ECO:0000313" key="2">
    <source>
        <dbReference type="EMBL" id="CAJ48343.1"/>
    </source>
</evidence>
<feature type="domain" description="Cupin type-2" evidence="1">
    <location>
        <begin position="49"/>
        <end position="107"/>
    </location>
</feature>
<organism evidence="2 3">
    <name type="scientific">Bordetella avium (strain 197N)</name>
    <dbReference type="NCBI Taxonomy" id="360910"/>
    <lineage>
        <taxon>Bacteria</taxon>
        <taxon>Pseudomonadati</taxon>
        <taxon>Pseudomonadota</taxon>
        <taxon>Betaproteobacteria</taxon>
        <taxon>Burkholderiales</taxon>
        <taxon>Alcaligenaceae</taxon>
        <taxon>Bordetella</taxon>
    </lineage>
</organism>
<dbReference type="SUPFAM" id="SSF51182">
    <property type="entry name" value="RmlC-like cupins"/>
    <property type="match status" value="1"/>
</dbReference>
<dbReference type="EMBL" id="AM167904">
    <property type="protein sequence ID" value="CAJ48343.1"/>
    <property type="molecule type" value="Genomic_DNA"/>
</dbReference>
<dbReference type="Gene3D" id="2.60.120.10">
    <property type="entry name" value="Jelly Rolls"/>
    <property type="match status" value="1"/>
</dbReference>
<dbReference type="OrthoDB" id="4205621at2"/>
<dbReference type="STRING" id="360910.BAV0730"/>
<dbReference type="eggNOG" id="COG1917">
    <property type="taxonomic scope" value="Bacteria"/>
</dbReference>
<sequence>MIRCVRLWTGDDDQSHFEQGWIDLPQGERGDLLSTVIASASISFRETSQGGSFTWHEAPTRQFVLTLSGTLEFETRGGATFTLHPGDILLAEDTTGGGHRWRLIDEQPWRRAYVILHKDAVLPFVRAQA</sequence>
<dbReference type="InterPro" id="IPR014710">
    <property type="entry name" value="RmlC-like_jellyroll"/>
</dbReference>
<dbReference type="InterPro" id="IPR013096">
    <property type="entry name" value="Cupin_2"/>
</dbReference>
<evidence type="ECO:0000259" key="1">
    <source>
        <dbReference type="Pfam" id="PF07883"/>
    </source>
</evidence>
<gene>
    <name evidence="2" type="ordered locus">BAV0730</name>
</gene>
<keyword evidence="3" id="KW-1185">Reference proteome</keyword>
<dbReference type="Proteomes" id="UP000001977">
    <property type="component" value="Chromosome"/>
</dbReference>
<accession>Q2KX10</accession>